<proteinExistence type="predicted"/>
<dbReference type="AlphaFoldDB" id="A0A9D3W167"/>
<keyword evidence="2" id="KW-1185">Reference proteome</keyword>
<evidence type="ECO:0000313" key="2">
    <source>
        <dbReference type="Proteomes" id="UP000828251"/>
    </source>
</evidence>
<evidence type="ECO:0000313" key="1">
    <source>
        <dbReference type="EMBL" id="KAH1107079.1"/>
    </source>
</evidence>
<reference evidence="1 2" key="1">
    <citation type="journal article" date="2021" name="Plant Biotechnol. J.">
        <title>Multi-omics assisted identification of the key and species-specific regulatory components of drought-tolerant mechanisms in Gossypium stocksii.</title>
        <authorList>
            <person name="Yu D."/>
            <person name="Ke L."/>
            <person name="Zhang D."/>
            <person name="Wu Y."/>
            <person name="Sun Y."/>
            <person name="Mei J."/>
            <person name="Sun J."/>
            <person name="Sun Y."/>
        </authorList>
    </citation>
    <scope>NUCLEOTIDE SEQUENCE [LARGE SCALE GENOMIC DNA]</scope>
    <source>
        <strain evidence="2">cv. E1</strain>
        <tissue evidence="1">Leaf</tissue>
    </source>
</reference>
<accession>A0A9D3W167</accession>
<comment type="caution">
    <text evidence="1">The sequence shown here is derived from an EMBL/GenBank/DDBJ whole genome shotgun (WGS) entry which is preliminary data.</text>
</comment>
<dbReference type="EMBL" id="JAIQCV010000004">
    <property type="protein sequence ID" value="KAH1107079.1"/>
    <property type="molecule type" value="Genomic_DNA"/>
</dbReference>
<sequence length="69" mass="8144">MKKINWDTVTVRSEEVSITPREIFEFYNAPFYNKNFFSSTNLDKFHNIDMEDVIKYLTQGSGRSSNGRE</sequence>
<dbReference type="OrthoDB" id="999645at2759"/>
<protein>
    <submittedName>
        <fullName evidence="1">Uncharacterized protein</fullName>
    </submittedName>
</protein>
<gene>
    <name evidence="1" type="ORF">J1N35_010847</name>
</gene>
<dbReference type="Proteomes" id="UP000828251">
    <property type="component" value="Unassembled WGS sequence"/>
</dbReference>
<name>A0A9D3W167_9ROSI</name>
<organism evidence="1 2">
    <name type="scientific">Gossypium stocksii</name>
    <dbReference type="NCBI Taxonomy" id="47602"/>
    <lineage>
        <taxon>Eukaryota</taxon>
        <taxon>Viridiplantae</taxon>
        <taxon>Streptophyta</taxon>
        <taxon>Embryophyta</taxon>
        <taxon>Tracheophyta</taxon>
        <taxon>Spermatophyta</taxon>
        <taxon>Magnoliopsida</taxon>
        <taxon>eudicotyledons</taxon>
        <taxon>Gunneridae</taxon>
        <taxon>Pentapetalae</taxon>
        <taxon>rosids</taxon>
        <taxon>malvids</taxon>
        <taxon>Malvales</taxon>
        <taxon>Malvaceae</taxon>
        <taxon>Malvoideae</taxon>
        <taxon>Gossypium</taxon>
    </lineage>
</organism>